<feature type="coiled-coil region" evidence="1">
    <location>
        <begin position="281"/>
        <end position="308"/>
    </location>
</feature>
<evidence type="ECO:0000313" key="3">
    <source>
        <dbReference type="Proteomes" id="UP000298061"/>
    </source>
</evidence>
<dbReference type="AlphaFoldDB" id="A0A4Z0A0N3"/>
<evidence type="ECO:0000256" key="1">
    <source>
        <dbReference type="SAM" id="Coils"/>
    </source>
</evidence>
<dbReference type="SUPFAM" id="SSF56219">
    <property type="entry name" value="DNase I-like"/>
    <property type="match status" value="1"/>
</dbReference>
<sequence length="388" mass="43842">MLFSKCLLVLNLCDPEHPGASVGVAFVINKDVITPDDYTLTELIPGRAIVLSIHWRGESRLMLLNVYGPTMGSDTVRAAFWTNLMLKWRAAALPLPDFMLGDYNLIEEAIDHAPAPRSHEAAITALTTFKNTHHLHDTWCNTHPTAHLFTFRSHVFIHGTYMSGLDRIYASQMQSENLFEWGCHQLGRLTDHSMITVRFALFDAPLTGKGCWTLPLHLVNNKRLISSLIMQGIALAADLHDLQDARTPDKNPQTLWTAFKSNIMTFSQTYAMNNRDDFDTNKDARASKALLQQEIDHLEVKKHTQECEKLKAQWHIKGEQVNKYWMAINKETKPCDQIKCLRIPGDAVPPCYETNSKHMAALAGTYHHDLQDQGHITPPDGLTPTENV</sequence>
<keyword evidence="3" id="KW-1185">Reference proteome</keyword>
<dbReference type="EMBL" id="SFCI01000517">
    <property type="protein sequence ID" value="TFY79349.1"/>
    <property type="molecule type" value="Genomic_DNA"/>
</dbReference>
<organism evidence="2 3">
    <name type="scientific">Hericium alpestre</name>
    <dbReference type="NCBI Taxonomy" id="135208"/>
    <lineage>
        <taxon>Eukaryota</taxon>
        <taxon>Fungi</taxon>
        <taxon>Dikarya</taxon>
        <taxon>Basidiomycota</taxon>
        <taxon>Agaricomycotina</taxon>
        <taxon>Agaricomycetes</taxon>
        <taxon>Russulales</taxon>
        <taxon>Hericiaceae</taxon>
        <taxon>Hericium</taxon>
    </lineage>
</organism>
<name>A0A4Z0A0N3_9AGAM</name>
<proteinExistence type="predicted"/>
<accession>A0A4Z0A0N3</accession>
<dbReference type="OrthoDB" id="3264871at2759"/>
<evidence type="ECO:0008006" key="4">
    <source>
        <dbReference type="Google" id="ProtNLM"/>
    </source>
</evidence>
<dbReference type="InterPro" id="IPR036691">
    <property type="entry name" value="Endo/exonu/phosph_ase_sf"/>
</dbReference>
<keyword evidence="1" id="KW-0175">Coiled coil</keyword>
<dbReference type="Proteomes" id="UP000298061">
    <property type="component" value="Unassembled WGS sequence"/>
</dbReference>
<gene>
    <name evidence="2" type="ORF">EWM64_g4667</name>
</gene>
<reference evidence="2 3" key="1">
    <citation type="submission" date="2019-02" db="EMBL/GenBank/DDBJ databases">
        <title>Genome sequencing of the rare red list fungi Hericium alpestre (H. flagellum).</title>
        <authorList>
            <person name="Buettner E."/>
            <person name="Kellner H."/>
        </authorList>
    </citation>
    <scope>NUCLEOTIDE SEQUENCE [LARGE SCALE GENOMIC DNA]</scope>
    <source>
        <strain evidence="2 3">DSM 108284</strain>
    </source>
</reference>
<comment type="caution">
    <text evidence="2">The sequence shown here is derived from an EMBL/GenBank/DDBJ whole genome shotgun (WGS) entry which is preliminary data.</text>
</comment>
<dbReference type="Gene3D" id="3.60.10.10">
    <property type="entry name" value="Endonuclease/exonuclease/phosphatase"/>
    <property type="match status" value="1"/>
</dbReference>
<protein>
    <recommendedName>
        <fullName evidence="4">Endonuclease/exonuclease/phosphatase domain-containing protein</fullName>
    </recommendedName>
</protein>
<evidence type="ECO:0000313" key="2">
    <source>
        <dbReference type="EMBL" id="TFY79349.1"/>
    </source>
</evidence>